<accession>Q1K3M3</accession>
<dbReference type="GO" id="GO:0004617">
    <property type="term" value="F:phosphoglycerate dehydrogenase activity"/>
    <property type="evidence" value="ECO:0007669"/>
    <property type="project" value="UniProtKB-UniRule"/>
</dbReference>
<dbReference type="InterPro" id="IPR002912">
    <property type="entry name" value="ACT_dom"/>
</dbReference>
<dbReference type="EMBL" id="AAEW02000002">
    <property type="protein sequence ID" value="EAT16951.1"/>
    <property type="molecule type" value="Genomic_DNA"/>
</dbReference>
<proteinExistence type="inferred from homology"/>
<comment type="pathway">
    <text evidence="2 11">Amino-acid biosynthesis; L-serine biosynthesis; L-serine from 3-phospho-D-glycerate: step 1/3.</text>
</comment>
<keyword evidence="8 11" id="KW-0718">Serine biosynthesis</keyword>
<dbReference type="Gene3D" id="3.30.1330.90">
    <property type="entry name" value="D-3-phosphoglycerate dehydrogenase, domain 3"/>
    <property type="match status" value="1"/>
</dbReference>
<dbReference type="SUPFAM" id="SSF51735">
    <property type="entry name" value="NAD(P)-binding Rossmann-fold domains"/>
    <property type="match status" value="1"/>
</dbReference>
<comment type="caution">
    <text evidence="13">The sequence shown here is derived from an EMBL/GenBank/DDBJ whole genome shotgun (WGS) entry which is preliminary data.</text>
</comment>
<dbReference type="Gene3D" id="3.30.70.260">
    <property type="match status" value="1"/>
</dbReference>
<dbReference type="Gene3D" id="3.40.50.720">
    <property type="entry name" value="NAD(P)-binding Rossmann-like Domain"/>
    <property type="match status" value="2"/>
</dbReference>
<evidence type="ECO:0000256" key="7">
    <source>
        <dbReference type="ARBA" id="ARBA00023027"/>
    </source>
</evidence>
<organism evidence="13 14">
    <name type="scientific">Desulfuromonas acetoxidans (strain DSM 684 / 11070)</name>
    <dbReference type="NCBI Taxonomy" id="281689"/>
    <lineage>
        <taxon>Bacteria</taxon>
        <taxon>Pseudomonadati</taxon>
        <taxon>Thermodesulfobacteriota</taxon>
        <taxon>Desulfuromonadia</taxon>
        <taxon>Desulfuromonadales</taxon>
        <taxon>Desulfuromonadaceae</taxon>
        <taxon>Desulfuromonas</taxon>
    </lineage>
</organism>
<dbReference type="UniPathway" id="UPA00135">
    <property type="reaction ID" value="UER00196"/>
</dbReference>
<dbReference type="GO" id="GO:0051287">
    <property type="term" value="F:NAD binding"/>
    <property type="evidence" value="ECO:0007669"/>
    <property type="project" value="UniProtKB-UniRule"/>
</dbReference>
<evidence type="ECO:0000256" key="9">
    <source>
        <dbReference type="ARBA" id="ARBA00048126"/>
    </source>
</evidence>
<dbReference type="PANTHER" id="PTHR42789:SF1">
    <property type="entry name" value="D-ISOMER SPECIFIC 2-HYDROXYACID DEHYDROGENASE FAMILY PROTEIN (AFU_ORTHOLOGUE AFUA_6G10090)"/>
    <property type="match status" value="1"/>
</dbReference>
<evidence type="ECO:0000256" key="2">
    <source>
        <dbReference type="ARBA" id="ARBA00005216"/>
    </source>
</evidence>
<dbReference type="AlphaFoldDB" id="Q1K3M3"/>
<dbReference type="OrthoDB" id="9793626at2"/>
<feature type="domain" description="ACT" evidence="12">
    <location>
        <begin position="455"/>
        <end position="528"/>
    </location>
</feature>
<dbReference type="PROSITE" id="PS00670">
    <property type="entry name" value="D_2_HYDROXYACID_DH_2"/>
    <property type="match status" value="1"/>
</dbReference>
<evidence type="ECO:0000313" key="14">
    <source>
        <dbReference type="Proteomes" id="UP000005695"/>
    </source>
</evidence>
<dbReference type="CDD" id="cd04902">
    <property type="entry name" value="ACT_3PGDH-xct"/>
    <property type="match status" value="1"/>
</dbReference>
<evidence type="ECO:0000256" key="5">
    <source>
        <dbReference type="ARBA" id="ARBA00022605"/>
    </source>
</evidence>
<dbReference type="SUPFAM" id="SSF55021">
    <property type="entry name" value="ACT-like"/>
    <property type="match status" value="1"/>
</dbReference>
<comment type="function">
    <text evidence="1">Catalyzes the reversible oxidation of 3-phospho-D-glycerate to 3-phosphonooxypyruvate, the first step of the phosphorylated L-serine biosynthesis pathway. Also catalyzes the reversible oxidation of 2-hydroxyglutarate to 2-oxoglutarate.</text>
</comment>
<dbReference type="InterPro" id="IPR029752">
    <property type="entry name" value="D-isomer_DH_CS1"/>
</dbReference>
<reference evidence="13" key="2">
    <citation type="submission" date="2006-05" db="EMBL/GenBank/DDBJ databases">
        <title>Sequencing of the draft genome and assembly of Desulfuromonas acetoxidans DSM 684.</title>
        <authorList>
            <consortium name="US DOE Joint Genome Institute (JGI-PGF)"/>
            <person name="Copeland A."/>
            <person name="Lucas S."/>
            <person name="Lapidus A."/>
            <person name="Barry K."/>
            <person name="Detter J.C."/>
            <person name="Glavina del Rio T."/>
            <person name="Hammon N."/>
            <person name="Israni S."/>
            <person name="Dalin E."/>
            <person name="Tice H."/>
            <person name="Bruce D."/>
            <person name="Pitluck S."/>
            <person name="Richardson P."/>
        </authorList>
    </citation>
    <scope>NUCLEOTIDE SEQUENCE [LARGE SCALE GENOMIC DNA]</scope>
    <source>
        <strain evidence="13">DSM 684</strain>
    </source>
</reference>
<dbReference type="Pfam" id="PF02826">
    <property type="entry name" value="2-Hacid_dh_C"/>
    <property type="match status" value="1"/>
</dbReference>
<dbReference type="FunFam" id="3.40.50.720:FF:000021">
    <property type="entry name" value="D-3-phosphoglycerate dehydrogenase"/>
    <property type="match status" value="1"/>
</dbReference>
<dbReference type="PROSITE" id="PS51671">
    <property type="entry name" value="ACT"/>
    <property type="match status" value="1"/>
</dbReference>
<keyword evidence="7 11" id="KW-0520">NAD</keyword>
<keyword evidence="5 11" id="KW-0028">Amino-acid biosynthesis</keyword>
<dbReference type="InterPro" id="IPR006140">
    <property type="entry name" value="D-isomer_DH_NAD-bd"/>
</dbReference>
<dbReference type="CDD" id="cd12173">
    <property type="entry name" value="PGDH_4"/>
    <property type="match status" value="1"/>
</dbReference>
<dbReference type="InterPro" id="IPR029009">
    <property type="entry name" value="ASB_dom_sf"/>
</dbReference>
<gene>
    <name evidence="13" type="ORF">Dace_2817</name>
</gene>
<name>Q1K3M3_DESA6</name>
<dbReference type="Proteomes" id="UP000005695">
    <property type="component" value="Unassembled WGS sequence"/>
</dbReference>
<evidence type="ECO:0000256" key="3">
    <source>
        <dbReference type="ARBA" id="ARBA00005854"/>
    </source>
</evidence>
<comment type="similarity">
    <text evidence="3 11">Belongs to the D-isomer specific 2-hydroxyacid dehydrogenase family.</text>
</comment>
<comment type="catalytic activity">
    <reaction evidence="9">
        <text>(R)-2-hydroxyglutarate + NAD(+) = 2-oxoglutarate + NADH + H(+)</text>
        <dbReference type="Rhea" id="RHEA:49612"/>
        <dbReference type="ChEBI" id="CHEBI:15378"/>
        <dbReference type="ChEBI" id="CHEBI:15801"/>
        <dbReference type="ChEBI" id="CHEBI:16810"/>
        <dbReference type="ChEBI" id="CHEBI:57540"/>
        <dbReference type="ChEBI" id="CHEBI:57945"/>
        <dbReference type="EC" id="1.1.1.399"/>
    </reaction>
</comment>
<dbReference type="Pfam" id="PF01842">
    <property type="entry name" value="ACT"/>
    <property type="match status" value="1"/>
</dbReference>
<evidence type="ECO:0000256" key="10">
    <source>
        <dbReference type="ARBA" id="ARBA00048731"/>
    </source>
</evidence>
<dbReference type="InterPro" id="IPR006139">
    <property type="entry name" value="D-isomer_2_OHA_DH_cat_dom"/>
</dbReference>
<dbReference type="Pfam" id="PF19304">
    <property type="entry name" value="PGDH_inter"/>
    <property type="match status" value="1"/>
</dbReference>
<dbReference type="Pfam" id="PF00389">
    <property type="entry name" value="2-Hacid_dh"/>
    <property type="match status" value="1"/>
</dbReference>
<evidence type="ECO:0000256" key="8">
    <source>
        <dbReference type="ARBA" id="ARBA00023299"/>
    </source>
</evidence>
<keyword evidence="6 11" id="KW-0560">Oxidoreductase</keyword>
<dbReference type="SUPFAM" id="SSF143548">
    <property type="entry name" value="Serine metabolism enzymes domain"/>
    <property type="match status" value="1"/>
</dbReference>
<evidence type="ECO:0000256" key="4">
    <source>
        <dbReference type="ARBA" id="ARBA00021582"/>
    </source>
</evidence>
<dbReference type="PANTHER" id="PTHR42789">
    <property type="entry name" value="D-ISOMER SPECIFIC 2-HYDROXYACID DEHYDROGENASE FAMILY PROTEIN (AFU_ORTHOLOGUE AFUA_6G10090)"/>
    <property type="match status" value="1"/>
</dbReference>
<evidence type="ECO:0000256" key="11">
    <source>
        <dbReference type="RuleBase" id="RU363003"/>
    </source>
</evidence>
<dbReference type="InterPro" id="IPR050857">
    <property type="entry name" value="D-2-hydroxyacid_DH"/>
</dbReference>
<dbReference type="PROSITE" id="PS00065">
    <property type="entry name" value="D_2_HYDROXYACID_DH_1"/>
    <property type="match status" value="1"/>
</dbReference>
<evidence type="ECO:0000259" key="12">
    <source>
        <dbReference type="PROSITE" id="PS51671"/>
    </source>
</evidence>
<sequence>MQVLISDNFSSAGLKLFDEAEGITADYQPGITHDNLLKIINNYDALIVRGGTTVSEELIFAAKRLKIIARAGIGVENIAMDAANIKGIVVTNTPLGSTTTIAEHAIAMMMSLARLIPQAHESMSQGKWQSTEFLGSDINDKTLGVIGGGKIGRRVIEYARGLHMHVNLYDPYLSEEVITRLGASKVSLEDLLSTADFISLHLPLTLETEQILNAETFAMVKPGCRLINCALGGLINEDDLVNALTDGTFAGAALDTFATEPPAPDNRLLHMDNVICTPHLRAATVDAQTNVTVQAAHQVIDFLTNKTVRNALNVPSISIDHLEAMRPYLDMAERMGLFLAQLLHMPFNAITIEYSGDLTSHPMEPMTMTLLKGFLTPIIGNRINYVNATHVVRERGITVTETRRNVADGFSNMIELIVSGEQGSQSVRGAIFNNRECRIIGVDDYAIETIPSGHLLVVRNLDRPGVIALLGRLLAEAEINVAMMNLSRQKSTGDAMSLVTVDHKIPEQVMEELRRHDSILSAVQIDLP</sequence>
<dbReference type="InterPro" id="IPR029753">
    <property type="entry name" value="D-isomer_DH_CS"/>
</dbReference>
<dbReference type="NCBIfam" id="TIGR01327">
    <property type="entry name" value="PGDH"/>
    <property type="match status" value="1"/>
</dbReference>
<dbReference type="InterPro" id="IPR036291">
    <property type="entry name" value="NAD(P)-bd_dom_sf"/>
</dbReference>
<protein>
    <recommendedName>
        <fullName evidence="4 11">D-3-phosphoglycerate dehydrogenase</fullName>
        <ecNumber evidence="11">1.1.1.95</ecNumber>
    </recommendedName>
</protein>
<dbReference type="InterPro" id="IPR045865">
    <property type="entry name" value="ACT-like_dom_sf"/>
</dbReference>
<dbReference type="EC" id="1.1.1.95" evidence="11"/>
<keyword evidence="14" id="KW-1185">Reference proteome</keyword>
<dbReference type="GO" id="GO:0006564">
    <property type="term" value="P:L-serine biosynthetic process"/>
    <property type="evidence" value="ECO:0007669"/>
    <property type="project" value="UniProtKB-UniRule"/>
</dbReference>
<dbReference type="InterPro" id="IPR006236">
    <property type="entry name" value="PGDH"/>
</dbReference>
<dbReference type="SUPFAM" id="SSF52283">
    <property type="entry name" value="Formate/glycerate dehydrogenase catalytic domain-like"/>
    <property type="match status" value="1"/>
</dbReference>
<dbReference type="InterPro" id="IPR045626">
    <property type="entry name" value="PGDH_ASB_dom"/>
</dbReference>
<evidence type="ECO:0000256" key="6">
    <source>
        <dbReference type="ARBA" id="ARBA00023002"/>
    </source>
</evidence>
<comment type="catalytic activity">
    <reaction evidence="10 11">
        <text>(2R)-3-phosphoglycerate + NAD(+) = 3-phosphooxypyruvate + NADH + H(+)</text>
        <dbReference type="Rhea" id="RHEA:12641"/>
        <dbReference type="ChEBI" id="CHEBI:15378"/>
        <dbReference type="ChEBI" id="CHEBI:18110"/>
        <dbReference type="ChEBI" id="CHEBI:57540"/>
        <dbReference type="ChEBI" id="CHEBI:57945"/>
        <dbReference type="ChEBI" id="CHEBI:58272"/>
        <dbReference type="EC" id="1.1.1.95"/>
    </reaction>
</comment>
<evidence type="ECO:0000313" key="13">
    <source>
        <dbReference type="EMBL" id="EAT16951.1"/>
    </source>
</evidence>
<reference evidence="13" key="1">
    <citation type="submission" date="2006-05" db="EMBL/GenBank/DDBJ databases">
        <title>Annotation of the draft genome assembly of Desulfuromonas acetoxidans DSM 684.</title>
        <authorList>
            <consortium name="US DOE Joint Genome Institute (JGI-ORNL)"/>
            <person name="Larimer F."/>
            <person name="Land M."/>
            <person name="Hauser L."/>
        </authorList>
    </citation>
    <scope>NUCLEOTIDE SEQUENCE [LARGE SCALE GENOMIC DNA]</scope>
    <source>
        <strain evidence="13">DSM 684</strain>
    </source>
</reference>
<evidence type="ECO:0000256" key="1">
    <source>
        <dbReference type="ARBA" id="ARBA00003800"/>
    </source>
</evidence>